<keyword evidence="5 7" id="KW-0040">ANK repeat</keyword>
<reference evidence="10" key="1">
    <citation type="submission" date="2020-07" db="EMBL/GenBank/DDBJ databases">
        <authorList>
            <person name="Lin J."/>
        </authorList>
    </citation>
    <scope>NUCLEOTIDE SEQUENCE</scope>
</reference>
<dbReference type="InterPro" id="IPR026961">
    <property type="entry name" value="PGG_dom"/>
</dbReference>
<keyword evidence="3" id="KW-0677">Repeat</keyword>
<comment type="subcellular location">
    <subcellularLocation>
        <location evidence="1">Membrane</location>
        <topology evidence="1">Multi-pass membrane protein</topology>
    </subcellularLocation>
</comment>
<evidence type="ECO:0000256" key="2">
    <source>
        <dbReference type="ARBA" id="ARBA00022692"/>
    </source>
</evidence>
<evidence type="ECO:0000256" key="6">
    <source>
        <dbReference type="ARBA" id="ARBA00023136"/>
    </source>
</evidence>
<organism evidence="10">
    <name type="scientific">Ananas comosus var. bracteatus</name>
    <name type="common">red pineapple</name>
    <dbReference type="NCBI Taxonomy" id="296719"/>
    <lineage>
        <taxon>Eukaryota</taxon>
        <taxon>Viridiplantae</taxon>
        <taxon>Streptophyta</taxon>
        <taxon>Embryophyta</taxon>
        <taxon>Tracheophyta</taxon>
        <taxon>Spermatophyta</taxon>
        <taxon>Magnoliopsida</taxon>
        <taxon>Liliopsida</taxon>
        <taxon>Poales</taxon>
        <taxon>Bromeliaceae</taxon>
        <taxon>Bromelioideae</taxon>
        <taxon>Ananas</taxon>
    </lineage>
</organism>
<feature type="repeat" description="ANK" evidence="7">
    <location>
        <begin position="263"/>
        <end position="295"/>
    </location>
</feature>
<dbReference type="PANTHER" id="PTHR24186:SF50">
    <property type="entry name" value="ANKYRIN REPEAT-CONTAINING PROTEIN ITN1-LIKE ISOFORM X1"/>
    <property type="match status" value="1"/>
</dbReference>
<sequence>MAAAAAAAAAGAGAEATDIPVTDLQERMDYDLLKALRRGDEGFVTRFISPQTASSDVADHAVAIGLLDSDDNDIVVEAAGRRSSWRGVTTDGNSALHVVADFGHLNLAKLISAADGSLLAARNAAGETPLHCAARAGADRIVSLFISVANQFEAVLRAKDREGKTALHVAAEEGRAAAARVLTSALPGLAAAIDDKGVSPLYVAVLSGSLEVVQILIVSRQEASYGGPNGQTALHAAAMIESPEITAELLHWKPTLAKKADNSGSTPLHYLATSLNSEMARQLLNHDTSLAYLSDVNGLCAIHVAAGIGSLSVIRELIDCCPDMDGLADYKGRSFLHIAVENMRAEIVEFVCRRPLFVKMVNARDCEGNTPLHLAVKSKSRTIVGFLLANRSVHPSVTNKHGQTPLDVAVAQLDFGFVMKENPHIWIYWCLKGVGAICGPHRPDYLMNENVGAQPNLEKELKKYESTAQSLAIVSVLIATVTFAAAFTMPGGYGPDGTPALAKDYAFKAFMIADFLAFVCSAIATMLLMYAGSLRVDPSLRVQFIRYSLIFLTQASQGMVAAFALSVYVVLAPTGGLIGVVICTVCFPSMVFTWAIWQRVRLARVLKSRLGWSGMCKTQVAGQPRGHNMVNCYCYILGQIPRYLLLYIIVFLLPLLLNLA</sequence>
<dbReference type="Pfam" id="PF12796">
    <property type="entry name" value="Ank_2"/>
    <property type="match status" value="3"/>
</dbReference>
<evidence type="ECO:0000259" key="9">
    <source>
        <dbReference type="Pfam" id="PF13962"/>
    </source>
</evidence>
<dbReference type="EMBL" id="LR862148">
    <property type="protein sequence ID" value="CAD1831070.1"/>
    <property type="molecule type" value="Genomic_DNA"/>
</dbReference>
<dbReference type="InterPro" id="IPR036770">
    <property type="entry name" value="Ankyrin_rpt-contain_sf"/>
</dbReference>
<accession>A0A6V7PJP5</accession>
<feature type="transmembrane region" description="Helical" evidence="8">
    <location>
        <begin position="643"/>
        <end position="659"/>
    </location>
</feature>
<feature type="domain" description="PGG" evidence="9">
    <location>
        <begin position="462"/>
        <end position="570"/>
    </location>
</feature>
<dbReference type="SUPFAM" id="SSF48403">
    <property type="entry name" value="Ankyrin repeat"/>
    <property type="match status" value="1"/>
</dbReference>
<feature type="transmembrane region" description="Helical" evidence="8">
    <location>
        <begin position="544"/>
        <end position="571"/>
    </location>
</feature>
<feature type="repeat" description="ANK" evidence="7">
    <location>
        <begin position="196"/>
        <end position="217"/>
    </location>
</feature>
<proteinExistence type="predicted"/>
<evidence type="ECO:0000256" key="7">
    <source>
        <dbReference type="PROSITE-ProRule" id="PRU00023"/>
    </source>
</evidence>
<evidence type="ECO:0000256" key="4">
    <source>
        <dbReference type="ARBA" id="ARBA00022989"/>
    </source>
</evidence>
<name>A0A6V7PJP5_ANACO</name>
<gene>
    <name evidence="10" type="ORF">CB5_LOCUS14281</name>
</gene>
<dbReference type="InterPro" id="IPR002110">
    <property type="entry name" value="Ankyrin_rpt"/>
</dbReference>
<dbReference type="AlphaFoldDB" id="A0A6V7PJP5"/>
<evidence type="ECO:0000256" key="5">
    <source>
        <dbReference type="ARBA" id="ARBA00023043"/>
    </source>
</evidence>
<dbReference type="Pfam" id="PF13857">
    <property type="entry name" value="Ank_5"/>
    <property type="match status" value="1"/>
</dbReference>
<protein>
    <recommendedName>
        <fullName evidence="9">PGG domain-containing protein</fullName>
    </recommendedName>
</protein>
<dbReference type="PROSITE" id="PS50088">
    <property type="entry name" value="ANK_REPEAT"/>
    <property type="match status" value="3"/>
</dbReference>
<dbReference type="Pfam" id="PF13962">
    <property type="entry name" value="PGG"/>
    <property type="match status" value="1"/>
</dbReference>
<dbReference type="PANTHER" id="PTHR24186">
    <property type="entry name" value="PROTEIN PHOSPHATASE 1 REGULATORY SUBUNIT"/>
    <property type="match status" value="1"/>
</dbReference>
<dbReference type="SMART" id="SM00248">
    <property type="entry name" value="ANK"/>
    <property type="match status" value="9"/>
</dbReference>
<dbReference type="GO" id="GO:0005886">
    <property type="term" value="C:plasma membrane"/>
    <property type="evidence" value="ECO:0007669"/>
    <property type="project" value="TreeGrafter"/>
</dbReference>
<dbReference type="Gene3D" id="1.25.40.20">
    <property type="entry name" value="Ankyrin repeat-containing domain"/>
    <property type="match status" value="2"/>
</dbReference>
<feature type="repeat" description="ANK" evidence="7">
    <location>
        <begin position="367"/>
        <end position="388"/>
    </location>
</feature>
<keyword evidence="6 8" id="KW-0472">Membrane</keyword>
<evidence type="ECO:0000313" key="10">
    <source>
        <dbReference type="EMBL" id="CAD1831070.1"/>
    </source>
</evidence>
<evidence type="ECO:0000256" key="8">
    <source>
        <dbReference type="SAM" id="Phobius"/>
    </source>
</evidence>
<keyword evidence="4 8" id="KW-1133">Transmembrane helix</keyword>
<evidence type="ECO:0000256" key="1">
    <source>
        <dbReference type="ARBA" id="ARBA00004141"/>
    </source>
</evidence>
<dbReference type="PROSITE" id="PS50297">
    <property type="entry name" value="ANK_REP_REGION"/>
    <property type="match status" value="2"/>
</dbReference>
<feature type="transmembrane region" description="Helical" evidence="8">
    <location>
        <begin position="509"/>
        <end position="532"/>
    </location>
</feature>
<feature type="transmembrane region" description="Helical" evidence="8">
    <location>
        <begin position="577"/>
        <end position="597"/>
    </location>
</feature>
<evidence type="ECO:0000256" key="3">
    <source>
        <dbReference type="ARBA" id="ARBA00022737"/>
    </source>
</evidence>
<feature type="transmembrane region" description="Helical" evidence="8">
    <location>
        <begin position="471"/>
        <end position="489"/>
    </location>
</feature>
<keyword evidence="2 8" id="KW-0812">Transmembrane</keyword>